<dbReference type="GO" id="GO:0061603">
    <property type="term" value="F:molybdenum cofactor guanylyltransferase activity"/>
    <property type="evidence" value="ECO:0007669"/>
    <property type="project" value="UniProtKB-EC"/>
</dbReference>
<protein>
    <submittedName>
        <fullName evidence="9">Molybdenum cofactor guanylyltransferase</fullName>
        <ecNumber evidence="9">2.7.7.77</ecNumber>
    </submittedName>
</protein>
<dbReference type="Proteomes" id="UP001301442">
    <property type="component" value="Chromosome"/>
</dbReference>
<evidence type="ECO:0000256" key="1">
    <source>
        <dbReference type="ARBA" id="ARBA00022490"/>
    </source>
</evidence>
<dbReference type="PANTHER" id="PTHR19136:SF81">
    <property type="entry name" value="MOLYBDENUM COFACTOR GUANYLYLTRANSFERASE"/>
    <property type="match status" value="1"/>
</dbReference>
<keyword evidence="10" id="KW-1185">Reference proteome</keyword>
<keyword evidence="5" id="KW-0460">Magnesium</keyword>
<keyword evidence="6" id="KW-0342">GTP-binding</keyword>
<evidence type="ECO:0000256" key="3">
    <source>
        <dbReference type="ARBA" id="ARBA00022723"/>
    </source>
</evidence>
<keyword evidence="2 9" id="KW-0808">Transferase</keyword>
<dbReference type="PANTHER" id="PTHR19136">
    <property type="entry name" value="MOLYBDENUM COFACTOR GUANYLYLTRANSFERASE"/>
    <property type="match status" value="1"/>
</dbReference>
<dbReference type="Gene3D" id="3.90.550.10">
    <property type="entry name" value="Spore Coat Polysaccharide Biosynthesis Protein SpsA, Chain A"/>
    <property type="match status" value="1"/>
</dbReference>
<evidence type="ECO:0000256" key="6">
    <source>
        <dbReference type="ARBA" id="ARBA00023134"/>
    </source>
</evidence>
<dbReference type="InterPro" id="IPR029044">
    <property type="entry name" value="Nucleotide-diphossugar_trans"/>
</dbReference>
<dbReference type="SUPFAM" id="SSF53448">
    <property type="entry name" value="Nucleotide-diphospho-sugar transferases"/>
    <property type="match status" value="1"/>
</dbReference>
<dbReference type="EMBL" id="CP136600">
    <property type="protein sequence ID" value="WOH37286.1"/>
    <property type="molecule type" value="Genomic_DNA"/>
</dbReference>
<name>A0ABZ0GN95_9GAMM</name>
<dbReference type="CDD" id="cd02503">
    <property type="entry name" value="MobA"/>
    <property type="match status" value="1"/>
</dbReference>
<dbReference type="InterPro" id="IPR013482">
    <property type="entry name" value="Molybde_CF_guanTrfase"/>
</dbReference>
<keyword evidence="4" id="KW-0547">Nucleotide-binding</keyword>
<dbReference type="RefSeq" id="WP_348396077.1">
    <property type="nucleotide sequence ID" value="NZ_CP136600.1"/>
</dbReference>
<keyword evidence="7" id="KW-0501">Molybdenum cofactor biosynthesis</keyword>
<keyword evidence="9" id="KW-0548">Nucleotidyltransferase</keyword>
<evidence type="ECO:0000256" key="7">
    <source>
        <dbReference type="ARBA" id="ARBA00023150"/>
    </source>
</evidence>
<gene>
    <name evidence="9" type="ORF">RI844_18285</name>
</gene>
<dbReference type="Pfam" id="PF12804">
    <property type="entry name" value="NTP_transf_3"/>
    <property type="match status" value="1"/>
</dbReference>
<evidence type="ECO:0000256" key="4">
    <source>
        <dbReference type="ARBA" id="ARBA00022741"/>
    </source>
</evidence>
<keyword evidence="1" id="KW-0963">Cytoplasm</keyword>
<dbReference type="InterPro" id="IPR025877">
    <property type="entry name" value="MobA-like_NTP_Trfase"/>
</dbReference>
<evidence type="ECO:0000313" key="9">
    <source>
        <dbReference type="EMBL" id="WOH37286.1"/>
    </source>
</evidence>
<accession>A0ABZ0GN95</accession>
<feature type="domain" description="MobA-like NTP transferase" evidence="8">
    <location>
        <begin position="6"/>
        <end position="100"/>
    </location>
</feature>
<proteinExistence type="predicted"/>
<evidence type="ECO:0000259" key="8">
    <source>
        <dbReference type="Pfam" id="PF12804"/>
    </source>
</evidence>
<evidence type="ECO:0000256" key="5">
    <source>
        <dbReference type="ARBA" id="ARBA00022842"/>
    </source>
</evidence>
<dbReference type="EC" id="2.7.7.77" evidence="9"/>
<keyword evidence="3" id="KW-0479">Metal-binding</keyword>
<organism evidence="9 10">
    <name type="scientific">Thalassotalea fonticola</name>
    <dbReference type="NCBI Taxonomy" id="3065649"/>
    <lineage>
        <taxon>Bacteria</taxon>
        <taxon>Pseudomonadati</taxon>
        <taxon>Pseudomonadota</taxon>
        <taxon>Gammaproteobacteria</taxon>
        <taxon>Alteromonadales</taxon>
        <taxon>Colwelliaceae</taxon>
        <taxon>Thalassotalea</taxon>
    </lineage>
</organism>
<reference evidence="9 10" key="1">
    <citation type="submission" date="2023-09" db="EMBL/GenBank/DDBJ databases">
        <authorList>
            <person name="Qi X."/>
        </authorList>
    </citation>
    <scope>NUCLEOTIDE SEQUENCE [LARGE SCALE GENOMIC DNA]</scope>
    <source>
        <strain evidence="9 10">S1-1</strain>
    </source>
</reference>
<evidence type="ECO:0000313" key="10">
    <source>
        <dbReference type="Proteomes" id="UP001301442"/>
    </source>
</evidence>
<evidence type="ECO:0000256" key="2">
    <source>
        <dbReference type="ARBA" id="ARBA00022679"/>
    </source>
</evidence>
<sequence length="203" mass="22434">MIDCLGIILAGGQSSRMGENKAFLTLKNDTMLNHCQSLLQQCHLDKIEISGSNSGGIADLVVQGGPLAGIHALIKKYQPRSVLVLPIDMPFISAQHLQELKLKGSLANKACHYSKCSLPAYIPVNAVLSQFLDEEFTSPRFLTTGKGPSFKQVFKLANALSIEQNDRQVLVNTNTPDEWQQAKKRINDSVNKEIINKEFKSRI</sequence>